<dbReference type="KEGG" id="uli:ETAA1_39280"/>
<dbReference type="Pfam" id="PF00589">
    <property type="entry name" value="Phage_integrase"/>
    <property type="match status" value="1"/>
</dbReference>
<dbReference type="InterPro" id="IPR002104">
    <property type="entry name" value="Integrase_catalytic"/>
</dbReference>
<feature type="domain" description="Core-binding (CB)" evidence="7">
    <location>
        <begin position="111"/>
        <end position="196"/>
    </location>
</feature>
<evidence type="ECO:0000256" key="4">
    <source>
        <dbReference type="ARBA" id="ARBA00023172"/>
    </source>
</evidence>
<dbReference type="InterPro" id="IPR013762">
    <property type="entry name" value="Integrase-like_cat_sf"/>
</dbReference>
<dbReference type="SUPFAM" id="SSF56349">
    <property type="entry name" value="DNA breaking-rejoining enzymes"/>
    <property type="match status" value="1"/>
</dbReference>
<dbReference type="PANTHER" id="PTHR30349:SF81">
    <property type="entry name" value="TYROSINE RECOMBINASE XERC"/>
    <property type="match status" value="1"/>
</dbReference>
<evidence type="ECO:0000313" key="9">
    <source>
        <dbReference type="Proteomes" id="UP000319576"/>
    </source>
</evidence>
<evidence type="ECO:0000256" key="2">
    <source>
        <dbReference type="ARBA" id="ARBA00022908"/>
    </source>
</evidence>
<feature type="domain" description="Tyr recombinase" evidence="6">
    <location>
        <begin position="219"/>
        <end position="379"/>
    </location>
</feature>
<keyword evidence="2" id="KW-0229">DNA integration</keyword>
<dbReference type="PANTHER" id="PTHR30349">
    <property type="entry name" value="PHAGE INTEGRASE-RELATED"/>
    <property type="match status" value="1"/>
</dbReference>
<dbReference type="InterPro" id="IPR044068">
    <property type="entry name" value="CB"/>
</dbReference>
<gene>
    <name evidence="8" type="primary">xerC_6</name>
    <name evidence="8" type="ORF">ETAA1_39280</name>
</gene>
<evidence type="ECO:0000256" key="1">
    <source>
        <dbReference type="ARBA" id="ARBA00022829"/>
    </source>
</evidence>
<reference evidence="8 9" key="1">
    <citation type="submission" date="2019-02" db="EMBL/GenBank/DDBJ databases">
        <title>Deep-cultivation of Planctomycetes and their phenomic and genomic characterization uncovers novel biology.</title>
        <authorList>
            <person name="Wiegand S."/>
            <person name="Jogler M."/>
            <person name="Boedeker C."/>
            <person name="Pinto D."/>
            <person name="Vollmers J."/>
            <person name="Rivas-Marin E."/>
            <person name="Kohn T."/>
            <person name="Peeters S.H."/>
            <person name="Heuer A."/>
            <person name="Rast P."/>
            <person name="Oberbeckmann S."/>
            <person name="Bunk B."/>
            <person name="Jeske O."/>
            <person name="Meyerdierks A."/>
            <person name="Storesund J.E."/>
            <person name="Kallscheuer N."/>
            <person name="Luecker S."/>
            <person name="Lage O.M."/>
            <person name="Pohl T."/>
            <person name="Merkel B.J."/>
            <person name="Hornburger P."/>
            <person name="Mueller R.-W."/>
            <person name="Bruemmer F."/>
            <person name="Labrenz M."/>
            <person name="Spormann A.M."/>
            <person name="Op den Camp H."/>
            <person name="Overmann J."/>
            <person name="Amann R."/>
            <person name="Jetten M.S.M."/>
            <person name="Mascher T."/>
            <person name="Medema M.H."/>
            <person name="Devos D.P."/>
            <person name="Kaster A.-K."/>
            <person name="Ovreas L."/>
            <person name="Rohde M."/>
            <person name="Galperin M.Y."/>
            <person name="Jogler C."/>
        </authorList>
    </citation>
    <scope>NUCLEOTIDE SEQUENCE [LARGE SCALE GENOMIC DNA]</scope>
    <source>
        <strain evidence="8 9">ETA_A1</strain>
    </source>
</reference>
<keyword evidence="4" id="KW-0233">DNA recombination</keyword>
<dbReference type="InterPro" id="IPR011010">
    <property type="entry name" value="DNA_brk_join_enz"/>
</dbReference>
<keyword evidence="9" id="KW-1185">Reference proteome</keyword>
<dbReference type="GO" id="GO:0007059">
    <property type="term" value="P:chromosome segregation"/>
    <property type="evidence" value="ECO:0007669"/>
    <property type="project" value="UniProtKB-KW"/>
</dbReference>
<evidence type="ECO:0000256" key="5">
    <source>
        <dbReference type="PROSITE-ProRule" id="PRU01248"/>
    </source>
</evidence>
<sequence length="379" mass="43091">MFDRCFCPRVARRLRASPDADWLGSFLAALHRCGYARLTVQFYLREAELFGRWLRRHHRSLTTLTDADVRRFATRPPLRRLRCNARSAGHHLLRHLRDRGLVPPRPAPAPARIERVVAAYDTHLRDAAGLADATRLYHRRYAREFLAAVFGTHSIRWPRLRLAHVREFVAGYGRTGRVATARVAAGGLRSFLRWLQFRGRIGPELIAAVPLFPRWRLAALPPILTDDQLTGVLARFDRSTPVGRRDHAIAVCLIDLGLRVGEVADLTLDDVDAAAGTLRLMAGKPRRARILPMPERVRRAVLDYVRRDRPGTTACHLFVRHRLPLGAPVTRELVRGVIRRAYAAVPGCERLPRRRGRSGERRPRALGGDRIAGRHPVRW</sequence>
<protein>
    <submittedName>
        <fullName evidence="8">Tyrosine recombinase XerC</fullName>
    </submittedName>
</protein>
<keyword evidence="3 5" id="KW-0238">DNA-binding</keyword>
<name>A0A517XWV2_9BACT</name>
<dbReference type="EMBL" id="CP036273">
    <property type="protein sequence ID" value="QDU21954.1"/>
    <property type="molecule type" value="Genomic_DNA"/>
</dbReference>
<dbReference type="RefSeq" id="WP_202920254.1">
    <property type="nucleotide sequence ID" value="NZ_CP036273.1"/>
</dbReference>
<evidence type="ECO:0000259" key="7">
    <source>
        <dbReference type="PROSITE" id="PS51900"/>
    </source>
</evidence>
<dbReference type="GO" id="GO:0015074">
    <property type="term" value="P:DNA integration"/>
    <property type="evidence" value="ECO:0007669"/>
    <property type="project" value="UniProtKB-KW"/>
</dbReference>
<dbReference type="GO" id="GO:0006310">
    <property type="term" value="P:DNA recombination"/>
    <property type="evidence" value="ECO:0007669"/>
    <property type="project" value="UniProtKB-KW"/>
</dbReference>
<accession>A0A517XWV2</accession>
<evidence type="ECO:0000256" key="3">
    <source>
        <dbReference type="ARBA" id="ARBA00023125"/>
    </source>
</evidence>
<keyword evidence="1" id="KW-0159">Chromosome partition</keyword>
<dbReference type="Gene3D" id="1.10.443.10">
    <property type="entry name" value="Intergrase catalytic core"/>
    <property type="match status" value="1"/>
</dbReference>
<evidence type="ECO:0000313" key="8">
    <source>
        <dbReference type="EMBL" id="QDU21954.1"/>
    </source>
</evidence>
<organism evidence="8 9">
    <name type="scientific">Urbifossiella limnaea</name>
    <dbReference type="NCBI Taxonomy" id="2528023"/>
    <lineage>
        <taxon>Bacteria</taxon>
        <taxon>Pseudomonadati</taxon>
        <taxon>Planctomycetota</taxon>
        <taxon>Planctomycetia</taxon>
        <taxon>Gemmatales</taxon>
        <taxon>Gemmataceae</taxon>
        <taxon>Urbifossiella</taxon>
    </lineage>
</organism>
<dbReference type="GO" id="GO:0003677">
    <property type="term" value="F:DNA binding"/>
    <property type="evidence" value="ECO:0007669"/>
    <property type="project" value="UniProtKB-UniRule"/>
</dbReference>
<dbReference type="Proteomes" id="UP000319576">
    <property type="component" value="Chromosome"/>
</dbReference>
<proteinExistence type="predicted"/>
<dbReference type="InterPro" id="IPR050090">
    <property type="entry name" value="Tyrosine_recombinase_XerCD"/>
</dbReference>
<dbReference type="PROSITE" id="PS51900">
    <property type="entry name" value="CB"/>
    <property type="match status" value="1"/>
</dbReference>
<evidence type="ECO:0000259" key="6">
    <source>
        <dbReference type="PROSITE" id="PS51898"/>
    </source>
</evidence>
<dbReference type="PROSITE" id="PS51898">
    <property type="entry name" value="TYR_RECOMBINASE"/>
    <property type="match status" value="1"/>
</dbReference>
<dbReference type="AlphaFoldDB" id="A0A517XWV2"/>